<dbReference type="Proteomes" id="UP000019150">
    <property type="component" value="Chromosome"/>
</dbReference>
<dbReference type="PROSITE" id="PS50943">
    <property type="entry name" value="HTH_CROC1"/>
    <property type="match status" value="1"/>
</dbReference>
<evidence type="ECO:0000313" key="3">
    <source>
        <dbReference type="Proteomes" id="UP000019150"/>
    </source>
</evidence>
<evidence type="ECO:0000313" key="2">
    <source>
        <dbReference type="EMBL" id="AHH21061.1"/>
    </source>
</evidence>
<gene>
    <name evidence="2" type="ORF">NONO_c62910</name>
</gene>
<feature type="domain" description="HTH cro/C1-type" evidence="1">
    <location>
        <begin position="45"/>
        <end position="107"/>
    </location>
</feature>
<dbReference type="CDD" id="cd00093">
    <property type="entry name" value="HTH_XRE"/>
    <property type="match status" value="1"/>
</dbReference>
<sequence>MARLIRAVQQAIYRWSTRAPRLGNLVEVPESAVEKHLAVLLGQRLATLREGRGLTQEEVAHAAGISRNHYQLLENGWSVRRTKAPANPRLSTLIALSEVLGTTVPELIDEMFGRAAG</sequence>
<dbReference type="AlphaFoldDB" id="W5TV68"/>
<name>W5TV68_9NOCA</name>
<protein>
    <submittedName>
        <fullName evidence="2">Putative transcriptional regulator</fullName>
    </submittedName>
</protein>
<reference evidence="2 3" key="1">
    <citation type="journal article" date="2014" name="Appl. Environ. Microbiol.">
        <title>Insights into the Microbial Degradation of Rubber and Gutta-Percha by Analysis of the Complete Genome of Nocardia nova SH22a.</title>
        <authorList>
            <person name="Luo Q."/>
            <person name="Hiessl S."/>
            <person name="Poehlein A."/>
            <person name="Daniel R."/>
            <person name="Steinbuchel A."/>
        </authorList>
    </citation>
    <scope>NUCLEOTIDE SEQUENCE [LARGE SCALE GENOMIC DNA]</scope>
    <source>
        <strain evidence="2">SH22a</strain>
    </source>
</reference>
<dbReference type="InterPro" id="IPR010982">
    <property type="entry name" value="Lambda_DNA-bd_dom_sf"/>
</dbReference>
<dbReference type="InterPro" id="IPR001387">
    <property type="entry name" value="Cro/C1-type_HTH"/>
</dbReference>
<dbReference type="KEGG" id="nno:NONO_c62910"/>
<dbReference type="GO" id="GO:0003677">
    <property type="term" value="F:DNA binding"/>
    <property type="evidence" value="ECO:0007669"/>
    <property type="project" value="InterPro"/>
</dbReference>
<dbReference type="SUPFAM" id="SSF47413">
    <property type="entry name" value="lambda repressor-like DNA-binding domains"/>
    <property type="match status" value="1"/>
</dbReference>
<evidence type="ECO:0000259" key="1">
    <source>
        <dbReference type="PROSITE" id="PS50943"/>
    </source>
</evidence>
<organism evidence="2 3">
    <name type="scientific">Nocardia nova SH22a</name>
    <dbReference type="NCBI Taxonomy" id="1415166"/>
    <lineage>
        <taxon>Bacteria</taxon>
        <taxon>Bacillati</taxon>
        <taxon>Actinomycetota</taxon>
        <taxon>Actinomycetes</taxon>
        <taxon>Mycobacteriales</taxon>
        <taxon>Nocardiaceae</taxon>
        <taxon>Nocardia</taxon>
    </lineage>
</organism>
<dbReference type="STRING" id="1415166.NONO_c62910"/>
<dbReference type="OrthoDB" id="9814553at2"/>
<dbReference type="SMART" id="SM00530">
    <property type="entry name" value="HTH_XRE"/>
    <property type="match status" value="1"/>
</dbReference>
<dbReference type="EMBL" id="CP006850">
    <property type="protein sequence ID" value="AHH21061.1"/>
    <property type="molecule type" value="Genomic_DNA"/>
</dbReference>
<dbReference type="Pfam" id="PF13560">
    <property type="entry name" value="HTH_31"/>
    <property type="match status" value="1"/>
</dbReference>
<dbReference type="eggNOG" id="COG1396">
    <property type="taxonomic scope" value="Bacteria"/>
</dbReference>
<accession>W5TV68</accession>
<proteinExistence type="predicted"/>
<dbReference type="Gene3D" id="1.10.260.40">
    <property type="entry name" value="lambda repressor-like DNA-binding domains"/>
    <property type="match status" value="1"/>
</dbReference>
<keyword evidence="3" id="KW-1185">Reference proteome</keyword>
<dbReference type="HOGENOM" id="CLU_2082365_0_0_11"/>